<protein>
    <submittedName>
        <fullName evidence="3">Uncharacterized protein</fullName>
    </submittedName>
</protein>
<reference evidence="3 4" key="1">
    <citation type="journal article" date="2011" name="Nat. Biotechnol.">
        <title>Comparative genomic analysis of the thermophilic biomass-degrading fungi Myceliophthora thermophila and Thielavia terrestris.</title>
        <authorList>
            <person name="Berka R.M."/>
            <person name="Grigoriev I.V."/>
            <person name="Otillar R."/>
            <person name="Salamov A."/>
            <person name="Grimwood J."/>
            <person name="Reid I."/>
            <person name="Ishmael N."/>
            <person name="John T."/>
            <person name="Darmond C."/>
            <person name="Moisan M.-C."/>
            <person name="Henrissat B."/>
            <person name="Coutinho P.M."/>
            <person name="Lombard V."/>
            <person name="Natvig D.O."/>
            <person name="Lindquist E."/>
            <person name="Schmutz J."/>
            <person name="Lucas S."/>
            <person name="Harris P."/>
            <person name="Powlowski J."/>
            <person name="Bellemare A."/>
            <person name="Taylor D."/>
            <person name="Butler G."/>
            <person name="de Vries R.P."/>
            <person name="Allijn I.E."/>
            <person name="van den Brink J."/>
            <person name="Ushinsky S."/>
            <person name="Storms R."/>
            <person name="Powell A.J."/>
            <person name="Paulsen I.T."/>
            <person name="Elbourne L.D.H."/>
            <person name="Baker S.E."/>
            <person name="Magnuson J."/>
            <person name="LaBoissiere S."/>
            <person name="Clutterbuck A.J."/>
            <person name="Martinez D."/>
            <person name="Wogulis M."/>
            <person name="de Leon A.L."/>
            <person name="Rey M.W."/>
            <person name="Tsang A."/>
        </authorList>
    </citation>
    <scope>NUCLEOTIDE SEQUENCE [LARGE SCALE GENOMIC DNA]</scope>
    <source>
        <strain evidence="4">ATCC 38088 / NRRL 8126</strain>
    </source>
</reference>
<dbReference type="Pfam" id="PF13391">
    <property type="entry name" value="HNH_2"/>
    <property type="match status" value="1"/>
</dbReference>
<name>G2QSB0_THETT</name>
<dbReference type="KEGG" id="ttt:THITE_2110303"/>
<dbReference type="Proteomes" id="UP000008181">
    <property type="component" value="Chromosome 1"/>
</dbReference>
<evidence type="ECO:0000313" key="3">
    <source>
        <dbReference type="EMBL" id="AEO64299.1"/>
    </source>
</evidence>
<dbReference type="EMBL" id="CP003009">
    <property type="protein sequence ID" value="AEO64299.1"/>
    <property type="molecule type" value="Genomic_DNA"/>
</dbReference>
<proteinExistence type="predicted"/>
<gene>
    <name evidence="3" type="ORF">THITE_2110303</name>
</gene>
<dbReference type="Pfam" id="PF25324">
    <property type="entry name" value="DUF7881"/>
    <property type="match status" value="1"/>
</dbReference>
<dbReference type="InterPro" id="IPR057203">
    <property type="entry name" value="DUF7881"/>
</dbReference>
<organism evidence="3 4">
    <name type="scientific">Thermothielavioides terrestris (strain ATCC 38088 / NRRL 8126)</name>
    <name type="common">Thielavia terrestris</name>
    <dbReference type="NCBI Taxonomy" id="578455"/>
    <lineage>
        <taxon>Eukaryota</taxon>
        <taxon>Fungi</taxon>
        <taxon>Dikarya</taxon>
        <taxon>Ascomycota</taxon>
        <taxon>Pezizomycotina</taxon>
        <taxon>Sordariomycetes</taxon>
        <taxon>Sordariomycetidae</taxon>
        <taxon>Sordariales</taxon>
        <taxon>Chaetomiaceae</taxon>
        <taxon>Thermothielavioides</taxon>
        <taxon>Thermothielavioides terrestris</taxon>
    </lineage>
</organism>
<evidence type="ECO:0000259" key="1">
    <source>
        <dbReference type="Pfam" id="PF13391"/>
    </source>
</evidence>
<evidence type="ECO:0000313" key="4">
    <source>
        <dbReference type="Proteomes" id="UP000008181"/>
    </source>
</evidence>
<feature type="domain" description="DUF7881" evidence="2">
    <location>
        <begin position="8"/>
        <end position="82"/>
    </location>
</feature>
<dbReference type="eggNOG" id="ENOG502SKV9">
    <property type="taxonomic scope" value="Eukaryota"/>
</dbReference>
<keyword evidence="4" id="KW-1185">Reference proteome</keyword>
<feature type="domain" description="HNH nuclease" evidence="1">
    <location>
        <begin position="117"/>
        <end position="193"/>
    </location>
</feature>
<dbReference type="OrthoDB" id="5219809at2759"/>
<dbReference type="InterPro" id="IPR003615">
    <property type="entry name" value="HNH_nuc"/>
</dbReference>
<dbReference type="GeneID" id="11515730"/>
<evidence type="ECO:0000259" key="2">
    <source>
        <dbReference type="Pfam" id="PF25324"/>
    </source>
</evidence>
<dbReference type="STRING" id="578455.G2QSB0"/>
<dbReference type="RefSeq" id="XP_003650635.1">
    <property type="nucleotide sequence ID" value="XM_003650587.1"/>
</dbReference>
<dbReference type="HOGENOM" id="CLU_055165_2_0_1"/>
<dbReference type="AlphaFoldDB" id="G2QSB0"/>
<accession>G2QSB0</accession>
<sequence>MASNRSFYRDVFVWDLSHDNEDRVPLGGLTATPGMTNTDFHQMLEILLITSGDCIVQDGSGTEVPRDDKPLPPGDYFIVADKVEVNNEAVYTRACSISGGERVKSFREQVQARDGGCVVSKERNPTSAIGLWRGFEAAHIFPLAFESQWVQLNYGRWITIDPPQGGKINSVQNGILLRTDLHQLFDDYEFSINPDNGYKIIFFFPGREHLAGQRLDSRLLNDPRRPPDALFRWHFRQAVLTNMRGIGEPLHEHDFPPGSDIMGQIQAGPKAAERMEFELFDRLAHHVEIV</sequence>